<evidence type="ECO:0000313" key="1">
    <source>
        <dbReference type="EMBL" id="PIE33827.1"/>
    </source>
</evidence>
<sequence length="108" mass="12471">MILSSKKHLCMKADIIATLEQLGPAELNKIRLRVWHKFGRQLRNIPNVPTSDDLLYEAMKDLLSRLSCRLTRPGPPADCRHRKAQLTIHYDPGDQIFIKQRFQFSTAS</sequence>
<evidence type="ECO:0000313" key="2">
    <source>
        <dbReference type="Proteomes" id="UP000230821"/>
    </source>
</evidence>
<protein>
    <submittedName>
        <fullName evidence="1">Uncharacterized protein</fullName>
    </submittedName>
</protein>
<proteinExistence type="predicted"/>
<organism evidence="1 2">
    <name type="scientific">candidate division KSB3 bacterium</name>
    <dbReference type="NCBI Taxonomy" id="2044937"/>
    <lineage>
        <taxon>Bacteria</taxon>
        <taxon>candidate division KSB3</taxon>
    </lineage>
</organism>
<dbReference type="AlphaFoldDB" id="A0A2G6KDV2"/>
<gene>
    <name evidence="1" type="ORF">CSA56_09960</name>
</gene>
<accession>A0A2G6KDV2</accession>
<comment type="caution">
    <text evidence="1">The sequence shown here is derived from an EMBL/GenBank/DDBJ whole genome shotgun (WGS) entry which is preliminary data.</text>
</comment>
<dbReference type="EMBL" id="PDSK01000094">
    <property type="protein sequence ID" value="PIE33827.1"/>
    <property type="molecule type" value="Genomic_DNA"/>
</dbReference>
<dbReference type="Proteomes" id="UP000230821">
    <property type="component" value="Unassembled WGS sequence"/>
</dbReference>
<name>A0A2G6KDV2_9BACT</name>
<reference evidence="1 2" key="1">
    <citation type="submission" date="2017-10" db="EMBL/GenBank/DDBJ databases">
        <title>Novel microbial diversity and functional potential in the marine mammal oral microbiome.</title>
        <authorList>
            <person name="Dudek N.K."/>
            <person name="Sun C.L."/>
            <person name="Burstein D."/>
            <person name="Kantor R.S."/>
            <person name="Aliaga Goltsman D.S."/>
            <person name="Bik E.M."/>
            <person name="Thomas B.C."/>
            <person name="Banfield J.F."/>
            <person name="Relman D.A."/>
        </authorList>
    </citation>
    <scope>NUCLEOTIDE SEQUENCE [LARGE SCALE GENOMIC DNA]</scope>
    <source>
        <strain evidence="1">DOLJORAL78_47_16</strain>
    </source>
</reference>